<name>A0A2V5J027_9EURO</name>
<dbReference type="AlphaFoldDB" id="A0A2V5J027"/>
<protein>
    <submittedName>
        <fullName evidence="1">Uncharacterized protein</fullName>
    </submittedName>
</protein>
<proteinExistence type="predicted"/>
<organism evidence="1 2">
    <name type="scientific">Aspergillus indologenus CBS 114.80</name>
    <dbReference type="NCBI Taxonomy" id="1450541"/>
    <lineage>
        <taxon>Eukaryota</taxon>
        <taxon>Fungi</taxon>
        <taxon>Dikarya</taxon>
        <taxon>Ascomycota</taxon>
        <taxon>Pezizomycotina</taxon>
        <taxon>Eurotiomycetes</taxon>
        <taxon>Eurotiomycetidae</taxon>
        <taxon>Eurotiales</taxon>
        <taxon>Aspergillaceae</taxon>
        <taxon>Aspergillus</taxon>
        <taxon>Aspergillus subgen. Circumdati</taxon>
    </lineage>
</organism>
<accession>A0A2V5J027</accession>
<dbReference type="EMBL" id="KZ825473">
    <property type="protein sequence ID" value="PYI34810.1"/>
    <property type="molecule type" value="Genomic_DNA"/>
</dbReference>
<evidence type="ECO:0000313" key="2">
    <source>
        <dbReference type="Proteomes" id="UP000248817"/>
    </source>
</evidence>
<gene>
    <name evidence="1" type="ORF">BP00DRAFT_25013</name>
</gene>
<evidence type="ECO:0000313" key="1">
    <source>
        <dbReference type="EMBL" id="PYI34810.1"/>
    </source>
</evidence>
<keyword evidence="2" id="KW-1185">Reference proteome</keyword>
<sequence length="145" mass="15125">MRVSLLITYLLRNFMAISLFASALISAYPGTFLHDSPSNLLRRSLPASLATAPLGAVGYQPPPGPVHRPTTTTTIPAGATAFSQKLSENGGTGDAGSEKNVIVLVGTATKNQAVLQATQTAMAGRSTTLESRLVVLSIVLCLFIL</sequence>
<reference evidence="1 2" key="1">
    <citation type="submission" date="2018-02" db="EMBL/GenBank/DDBJ databases">
        <title>The genomes of Aspergillus section Nigri reveals drivers in fungal speciation.</title>
        <authorList>
            <consortium name="DOE Joint Genome Institute"/>
            <person name="Vesth T.C."/>
            <person name="Nybo J."/>
            <person name="Theobald S."/>
            <person name="Brandl J."/>
            <person name="Frisvad J.C."/>
            <person name="Nielsen K.F."/>
            <person name="Lyhne E.K."/>
            <person name="Kogle M.E."/>
            <person name="Kuo A."/>
            <person name="Riley R."/>
            <person name="Clum A."/>
            <person name="Nolan M."/>
            <person name="Lipzen A."/>
            <person name="Salamov A."/>
            <person name="Henrissat B."/>
            <person name="Wiebenga A."/>
            <person name="De vries R.P."/>
            <person name="Grigoriev I.V."/>
            <person name="Mortensen U.H."/>
            <person name="Andersen M.R."/>
            <person name="Baker S.E."/>
        </authorList>
    </citation>
    <scope>NUCLEOTIDE SEQUENCE [LARGE SCALE GENOMIC DNA]</scope>
    <source>
        <strain evidence="1 2">CBS 114.80</strain>
    </source>
</reference>
<dbReference type="Proteomes" id="UP000248817">
    <property type="component" value="Unassembled WGS sequence"/>
</dbReference>